<protein>
    <recommendedName>
        <fullName evidence="5">cGAS/DncV-like nucleotidyltransferase C-terminal helical domain-containing protein</fullName>
    </recommendedName>
</protein>
<organism evidence="6 7">
    <name type="scientific">Sphingomonas psychrotolerans</name>
    <dbReference type="NCBI Taxonomy" id="1327635"/>
    <lineage>
        <taxon>Bacteria</taxon>
        <taxon>Pseudomonadati</taxon>
        <taxon>Pseudomonadota</taxon>
        <taxon>Alphaproteobacteria</taxon>
        <taxon>Sphingomonadales</taxon>
        <taxon>Sphingomonadaceae</taxon>
        <taxon>Sphingomonas</taxon>
    </lineage>
</organism>
<keyword evidence="1" id="KW-0808">Transferase</keyword>
<evidence type="ECO:0000256" key="1">
    <source>
        <dbReference type="ARBA" id="ARBA00022679"/>
    </source>
</evidence>
<dbReference type="OrthoDB" id="1082574at2"/>
<reference evidence="6 7" key="1">
    <citation type="submission" date="2017-11" db="EMBL/GenBank/DDBJ databases">
        <title>Complete genome sequence of Sphingomonas sp. Strain Cra20, a psychrotolerant potential plant growth promoting rhizobacteria.</title>
        <authorList>
            <person name="Luo Y."/>
        </authorList>
    </citation>
    <scope>NUCLEOTIDE SEQUENCE [LARGE SCALE GENOMIC DNA]</scope>
    <source>
        <strain evidence="6 7">Cra20</strain>
    </source>
</reference>
<evidence type="ECO:0000256" key="4">
    <source>
        <dbReference type="ARBA" id="ARBA00023118"/>
    </source>
</evidence>
<sequence>MTRQIDSRLRTLAQRRKGGDRLNRVSKEQAVLLAQDGLSIESWQRRVGTQPHTRYTLGAMEAVERRYTEISIETALRVGSQLQQKLSIPVTLRLQGSVPLNVHIRGVSDVDLLTLDTRFLRYDPNGLRASTYGHSPLTSTAVLMALRLEEERLLRTTFPAAAVDTSGGKAITIEGGSLARPVDVVPSHWWDTANYQATQAEHDRGVYILDKKVPETISNLPFLHIKRVGDADDAVFGGLRKAIRLTKNVKNDAENEAAARKLPSFDIAALLYHADRNALALGRGHELAILGETQRFLDWCWNNKDAAKRLMTPDGMRTVLNTDAKMEGLRAISVEMDALAREVAREQAPSLRNLDPSWSQVDAALRQARIPLAA</sequence>
<evidence type="ECO:0000313" key="6">
    <source>
        <dbReference type="EMBL" id="ATY30600.1"/>
    </source>
</evidence>
<gene>
    <name evidence="6" type="ORF">CVN68_00130</name>
</gene>
<proteinExistence type="predicted"/>
<evidence type="ECO:0000256" key="2">
    <source>
        <dbReference type="ARBA" id="ARBA00022695"/>
    </source>
</evidence>
<dbReference type="EMBL" id="CP024923">
    <property type="protein sequence ID" value="ATY30600.1"/>
    <property type="molecule type" value="Genomic_DNA"/>
</dbReference>
<name>A0A2K8M9N7_9SPHN</name>
<evidence type="ECO:0000259" key="5">
    <source>
        <dbReference type="Pfam" id="PF26305"/>
    </source>
</evidence>
<evidence type="ECO:0000256" key="3">
    <source>
        <dbReference type="ARBA" id="ARBA00022741"/>
    </source>
</evidence>
<accession>A0A2K8M9N7</accession>
<evidence type="ECO:0000313" key="7">
    <source>
        <dbReference type="Proteomes" id="UP000229081"/>
    </source>
</evidence>
<keyword evidence="7" id="KW-1185">Reference proteome</keyword>
<dbReference type="AlphaFoldDB" id="A0A2K8M9N7"/>
<keyword evidence="2" id="KW-0548">Nucleotidyltransferase</keyword>
<dbReference type="Proteomes" id="UP000229081">
    <property type="component" value="Chromosome"/>
</dbReference>
<keyword evidence="4" id="KW-0051">Antiviral defense</keyword>
<dbReference type="InterPro" id="IPR058909">
    <property type="entry name" value="CD_NTase_C"/>
</dbReference>
<keyword evidence="3" id="KW-0547">Nucleotide-binding</keyword>
<dbReference type="KEGG" id="sphc:CVN68_00130"/>
<feature type="domain" description="cGAS/DncV-like nucleotidyltransferase C-terminal helical" evidence="5">
    <location>
        <begin position="238"/>
        <end position="326"/>
    </location>
</feature>
<dbReference type="RefSeq" id="WP_100280415.1">
    <property type="nucleotide sequence ID" value="NZ_CP024923.1"/>
</dbReference>
<dbReference type="Pfam" id="PF26305">
    <property type="entry name" value="CD_NTase_C"/>
    <property type="match status" value="1"/>
</dbReference>